<dbReference type="EMBL" id="JBCGBO010000002">
    <property type="protein sequence ID" value="KAK9222542.1"/>
    <property type="molecule type" value="Genomic_DNA"/>
</dbReference>
<sequence length="92" mass="10643">MAMSRYDMILGMEFLYNAEVRVHPHLSWFWIGGMEEPCMVECEYLNSNRLETSLPVTNHGLVGGNSAMMSLVKERVRVADKLDEYTMILRDL</sequence>
<comment type="caution">
    <text evidence="1">The sequence shown here is derived from an EMBL/GenBank/DDBJ whole genome shotgun (WGS) entry which is preliminary data.</text>
</comment>
<reference evidence="1 2" key="1">
    <citation type="submission" date="2024-05" db="EMBL/GenBank/DDBJ databases">
        <title>Haplotype-resolved chromosome-level genome assembly of Huyou (Citrus changshanensis).</title>
        <authorList>
            <person name="Miao C."/>
            <person name="Chen W."/>
            <person name="Wu Y."/>
            <person name="Wang L."/>
            <person name="Zhao S."/>
            <person name="Grierson D."/>
            <person name="Xu C."/>
            <person name="Chen K."/>
        </authorList>
    </citation>
    <scope>NUCLEOTIDE SEQUENCE [LARGE SCALE GENOMIC DNA]</scope>
    <source>
        <strain evidence="1">01-14</strain>
        <tissue evidence="1">Leaf</tissue>
    </source>
</reference>
<keyword evidence="2" id="KW-1185">Reference proteome</keyword>
<accession>A0AAP0MYH8</accession>
<dbReference type="AlphaFoldDB" id="A0AAP0MYH8"/>
<evidence type="ECO:0000313" key="2">
    <source>
        <dbReference type="Proteomes" id="UP001428341"/>
    </source>
</evidence>
<evidence type="ECO:0000313" key="1">
    <source>
        <dbReference type="EMBL" id="KAK9222542.1"/>
    </source>
</evidence>
<dbReference type="Proteomes" id="UP001428341">
    <property type="component" value="Unassembled WGS sequence"/>
</dbReference>
<name>A0AAP0MYH8_9ROSI</name>
<proteinExistence type="predicted"/>
<organism evidence="1 2">
    <name type="scientific">Citrus x changshan-huyou</name>
    <dbReference type="NCBI Taxonomy" id="2935761"/>
    <lineage>
        <taxon>Eukaryota</taxon>
        <taxon>Viridiplantae</taxon>
        <taxon>Streptophyta</taxon>
        <taxon>Embryophyta</taxon>
        <taxon>Tracheophyta</taxon>
        <taxon>Spermatophyta</taxon>
        <taxon>Magnoliopsida</taxon>
        <taxon>eudicotyledons</taxon>
        <taxon>Gunneridae</taxon>
        <taxon>Pentapetalae</taxon>
        <taxon>rosids</taxon>
        <taxon>malvids</taxon>
        <taxon>Sapindales</taxon>
        <taxon>Rutaceae</taxon>
        <taxon>Aurantioideae</taxon>
        <taxon>Citrus</taxon>
    </lineage>
</organism>
<gene>
    <name evidence="1" type="ORF">WN944_010978</name>
</gene>
<protein>
    <submittedName>
        <fullName evidence="1">Uncharacterized protein</fullName>
    </submittedName>
</protein>